<feature type="transmembrane region" description="Helical" evidence="6">
    <location>
        <begin position="265"/>
        <end position="283"/>
    </location>
</feature>
<reference evidence="7 8" key="1">
    <citation type="submission" date="2020-08" db="EMBL/GenBank/DDBJ databases">
        <title>Genomic Encyclopedia of Type Strains, Phase IV (KMG-IV): sequencing the most valuable type-strain genomes for metagenomic binning, comparative biology and taxonomic classification.</title>
        <authorList>
            <person name="Goeker M."/>
        </authorList>
    </citation>
    <scope>NUCLEOTIDE SEQUENCE [LARGE SCALE GENOMIC DNA]</scope>
    <source>
        <strain evidence="7 8">DSM 25966</strain>
    </source>
</reference>
<dbReference type="Proteomes" id="UP000553963">
    <property type="component" value="Unassembled WGS sequence"/>
</dbReference>
<feature type="transmembrane region" description="Helical" evidence="6">
    <location>
        <begin position="289"/>
        <end position="307"/>
    </location>
</feature>
<dbReference type="GO" id="GO:0022857">
    <property type="term" value="F:transmembrane transporter activity"/>
    <property type="evidence" value="ECO:0007669"/>
    <property type="project" value="InterPro"/>
</dbReference>
<dbReference type="PANTHER" id="PTHR32196">
    <property type="entry name" value="ABC TRANSPORTER PERMEASE PROTEIN YPHD-RELATED-RELATED"/>
    <property type="match status" value="1"/>
</dbReference>
<evidence type="ECO:0000256" key="4">
    <source>
        <dbReference type="ARBA" id="ARBA00022989"/>
    </source>
</evidence>
<comment type="subcellular location">
    <subcellularLocation>
        <location evidence="1">Cell membrane</location>
        <topology evidence="1">Multi-pass membrane protein</topology>
    </subcellularLocation>
</comment>
<feature type="transmembrane region" description="Helical" evidence="6">
    <location>
        <begin position="90"/>
        <end position="110"/>
    </location>
</feature>
<accession>A0A840AJR8</accession>
<feature type="transmembrane region" description="Helical" evidence="6">
    <location>
        <begin position="38"/>
        <end position="59"/>
    </location>
</feature>
<evidence type="ECO:0000256" key="6">
    <source>
        <dbReference type="SAM" id="Phobius"/>
    </source>
</evidence>
<evidence type="ECO:0000256" key="2">
    <source>
        <dbReference type="ARBA" id="ARBA00022475"/>
    </source>
</evidence>
<dbReference type="Pfam" id="PF02653">
    <property type="entry name" value="BPD_transp_2"/>
    <property type="match status" value="1"/>
</dbReference>
<gene>
    <name evidence="7" type="ORF">GGR25_000821</name>
</gene>
<feature type="transmembrane region" description="Helical" evidence="6">
    <location>
        <begin position="66"/>
        <end position="84"/>
    </location>
</feature>
<dbReference type="InterPro" id="IPR001851">
    <property type="entry name" value="ABC_transp_permease"/>
</dbReference>
<evidence type="ECO:0000313" key="7">
    <source>
        <dbReference type="EMBL" id="MBB3929802.1"/>
    </source>
</evidence>
<keyword evidence="3 6" id="KW-0812">Transmembrane</keyword>
<dbReference type="RefSeq" id="WP_183397421.1">
    <property type="nucleotide sequence ID" value="NZ_JACIDS010000001.1"/>
</dbReference>
<sequence>MDRLVRADWFGPLLVTLVAVIGMAAFSPSFLSPLNVQVLLLALCINGLIAFSQMIIIAIGQMNLSVGAIGGLAAISFAGLMEVWGVPAPLAAILAICIGLIGGVLNGFFIAWTGISAFVITLASLSIFKGINLGITRAQPFYGVPESVKAFGNTTFLGPLPWLLIPCAIVFVATWYLLNRLSLGRQILAVGGNEHASALSGISVPRTVIAAHAISGVLAALAGIALVARLQIGQPTIGDDWLILSFAAPVIGGAVLSGGHVSVTATLLGVAIVAIITQALVLFHIDPFLVQVVLGGLILWAVGVNRWREVRVQRSLKRS</sequence>
<dbReference type="PANTHER" id="PTHR32196:SF72">
    <property type="entry name" value="RIBOSE IMPORT PERMEASE PROTEIN RBSC"/>
    <property type="match status" value="1"/>
</dbReference>
<evidence type="ECO:0000256" key="3">
    <source>
        <dbReference type="ARBA" id="ARBA00022692"/>
    </source>
</evidence>
<evidence type="ECO:0000256" key="1">
    <source>
        <dbReference type="ARBA" id="ARBA00004651"/>
    </source>
</evidence>
<keyword evidence="5 6" id="KW-0472">Membrane</keyword>
<organism evidence="7 8">
    <name type="scientific">Kaistia hirudinis</name>
    <dbReference type="NCBI Taxonomy" id="1293440"/>
    <lineage>
        <taxon>Bacteria</taxon>
        <taxon>Pseudomonadati</taxon>
        <taxon>Pseudomonadota</taxon>
        <taxon>Alphaproteobacteria</taxon>
        <taxon>Hyphomicrobiales</taxon>
        <taxon>Kaistiaceae</taxon>
        <taxon>Kaistia</taxon>
    </lineage>
</organism>
<feature type="transmembrane region" description="Helical" evidence="6">
    <location>
        <begin position="241"/>
        <end position="258"/>
    </location>
</feature>
<comment type="caution">
    <text evidence="7">The sequence shown here is derived from an EMBL/GenBank/DDBJ whole genome shotgun (WGS) entry which is preliminary data.</text>
</comment>
<dbReference type="CDD" id="cd06579">
    <property type="entry name" value="TM_PBP1_transp_AraH_like"/>
    <property type="match status" value="1"/>
</dbReference>
<keyword evidence="8" id="KW-1185">Reference proteome</keyword>
<feature type="transmembrane region" description="Helical" evidence="6">
    <location>
        <begin position="208"/>
        <end position="229"/>
    </location>
</feature>
<protein>
    <submittedName>
        <fullName evidence="7">Ribose transport system permease protein</fullName>
    </submittedName>
</protein>
<evidence type="ECO:0000313" key="8">
    <source>
        <dbReference type="Proteomes" id="UP000553963"/>
    </source>
</evidence>
<proteinExistence type="predicted"/>
<feature type="transmembrane region" description="Helical" evidence="6">
    <location>
        <begin position="156"/>
        <end position="178"/>
    </location>
</feature>
<feature type="transmembrane region" description="Helical" evidence="6">
    <location>
        <begin position="7"/>
        <end position="26"/>
    </location>
</feature>
<dbReference type="AlphaFoldDB" id="A0A840AJR8"/>
<keyword evidence="4 6" id="KW-1133">Transmembrane helix</keyword>
<dbReference type="GO" id="GO:0005886">
    <property type="term" value="C:plasma membrane"/>
    <property type="evidence" value="ECO:0007669"/>
    <property type="project" value="UniProtKB-SubCell"/>
</dbReference>
<keyword evidence="2" id="KW-1003">Cell membrane</keyword>
<evidence type="ECO:0000256" key="5">
    <source>
        <dbReference type="ARBA" id="ARBA00023136"/>
    </source>
</evidence>
<feature type="transmembrane region" description="Helical" evidence="6">
    <location>
        <begin position="117"/>
        <end position="136"/>
    </location>
</feature>
<name>A0A840AJR8_9HYPH</name>
<dbReference type="EMBL" id="JACIDS010000001">
    <property type="protein sequence ID" value="MBB3929802.1"/>
    <property type="molecule type" value="Genomic_DNA"/>
</dbReference>